<reference evidence="3" key="1">
    <citation type="journal article" date="2013" name="Nat. Commun.">
        <title>Whole-genome sequencing of Oryza brachyantha reveals mechanisms underlying Oryza genome evolution.</title>
        <authorList>
            <person name="Chen J."/>
            <person name="Huang Q."/>
            <person name="Gao D."/>
            <person name="Wang J."/>
            <person name="Lang Y."/>
            <person name="Liu T."/>
            <person name="Li B."/>
            <person name="Bai Z."/>
            <person name="Luis Goicoechea J."/>
            <person name="Liang C."/>
            <person name="Chen C."/>
            <person name="Zhang W."/>
            <person name="Sun S."/>
            <person name="Liao Y."/>
            <person name="Zhang X."/>
            <person name="Yang L."/>
            <person name="Song C."/>
            <person name="Wang M."/>
            <person name="Shi J."/>
            <person name="Liu G."/>
            <person name="Liu J."/>
            <person name="Zhou H."/>
            <person name="Zhou W."/>
            <person name="Yu Q."/>
            <person name="An N."/>
            <person name="Chen Y."/>
            <person name="Cai Q."/>
            <person name="Wang B."/>
            <person name="Liu B."/>
            <person name="Min J."/>
            <person name="Huang Y."/>
            <person name="Wu H."/>
            <person name="Li Z."/>
            <person name="Zhang Y."/>
            <person name="Yin Y."/>
            <person name="Song W."/>
            <person name="Jiang J."/>
            <person name="Jackson S.A."/>
            <person name="Wing R.A."/>
            <person name="Wang J."/>
            <person name="Chen M."/>
        </authorList>
    </citation>
    <scope>NUCLEOTIDE SEQUENCE [LARGE SCALE GENOMIC DNA]</scope>
    <source>
        <strain evidence="3">cv. IRGC 101232</strain>
    </source>
</reference>
<dbReference type="OrthoDB" id="2020166at2759"/>
<dbReference type="PANTHER" id="PTHR31301:SF116">
    <property type="entry name" value="DOMAIN PROTEIN 12, PUTATIVE, EXPRESSED-RELATED"/>
    <property type="match status" value="1"/>
</dbReference>
<dbReference type="PANTHER" id="PTHR31301">
    <property type="entry name" value="LOB DOMAIN-CONTAINING PROTEIN 4-RELATED"/>
    <property type="match status" value="1"/>
</dbReference>
<dbReference type="HOGENOM" id="CLU_058353_5_0_1"/>
<evidence type="ECO:0000256" key="1">
    <source>
        <dbReference type="ARBA" id="ARBA00005474"/>
    </source>
</evidence>
<evidence type="ECO:0000313" key="3">
    <source>
        <dbReference type="EnsemblPlants" id="OB11G10200.1"/>
    </source>
</evidence>
<keyword evidence="4" id="KW-1185">Reference proteome</keyword>
<dbReference type="eggNOG" id="ENOG502RXPJ">
    <property type="taxonomic scope" value="Eukaryota"/>
</dbReference>
<accession>J3N5D4</accession>
<dbReference type="EnsemblPlants" id="OB11G10200.1">
    <property type="protein sequence ID" value="OB11G10200.1"/>
    <property type="gene ID" value="OB11G10200"/>
</dbReference>
<comment type="similarity">
    <text evidence="1">Belongs to the LOB domain-containing protein family.</text>
</comment>
<dbReference type="STRING" id="4533.J3N5D4"/>
<dbReference type="PROSITE" id="PS50891">
    <property type="entry name" value="LOB"/>
    <property type="match status" value="1"/>
</dbReference>
<dbReference type="OMA" id="EHHQQQC"/>
<dbReference type="KEGG" id="obr:102708476"/>
<dbReference type="Proteomes" id="UP000006038">
    <property type="component" value="Chromosome 11"/>
</dbReference>
<feature type="domain" description="LOB" evidence="2">
    <location>
        <begin position="6"/>
        <end position="107"/>
    </location>
</feature>
<dbReference type="InterPro" id="IPR004883">
    <property type="entry name" value="LOB"/>
</dbReference>
<evidence type="ECO:0000313" key="4">
    <source>
        <dbReference type="Proteomes" id="UP000006038"/>
    </source>
</evidence>
<name>J3N5D4_ORYBR</name>
<dbReference type="Gramene" id="OB11G10200.1">
    <property type="protein sequence ID" value="OB11G10200.1"/>
    <property type="gene ID" value="OB11G10200"/>
</dbReference>
<organism evidence="3">
    <name type="scientific">Oryza brachyantha</name>
    <name type="common">malo sina</name>
    <dbReference type="NCBI Taxonomy" id="4533"/>
    <lineage>
        <taxon>Eukaryota</taxon>
        <taxon>Viridiplantae</taxon>
        <taxon>Streptophyta</taxon>
        <taxon>Embryophyta</taxon>
        <taxon>Tracheophyta</taxon>
        <taxon>Spermatophyta</taxon>
        <taxon>Magnoliopsida</taxon>
        <taxon>Liliopsida</taxon>
        <taxon>Poales</taxon>
        <taxon>Poaceae</taxon>
        <taxon>BOP clade</taxon>
        <taxon>Oryzoideae</taxon>
        <taxon>Oryzeae</taxon>
        <taxon>Oryzinae</taxon>
        <taxon>Oryza</taxon>
    </lineage>
</organism>
<protein>
    <recommendedName>
        <fullName evidence="2">LOB domain-containing protein</fullName>
    </recommendedName>
</protein>
<sequence>MAGSGTPCASCKLLRRRCTSECVFAPYFPAEEAQRFAMVHRVFGASNVSKMLQEVPPAQRADAVSSLVYEANARMRDPVYGCVAAISFLQHQVSHLQKQLALAHAHTATLQLQLQLQHQHQHQLQQDHDQHEHCILQNALPQLMLQDAFLKKESMWT</sequence>
<dbReference type="Pfam" id="PF03195">
    <property type="entry name" value="LOB"/>
    <property type="match status" value="1"/>
</dbReference>
<reference evidence="3" key="2">
    <citation type="submission" date="2013-04" db="UniProtKB">
        <authorList>
            <consortium name="EnsemblPlants"/>
        </authorList>
    </citation>
    <scope>IDENTIFICATION</scope>
</reference>
<proteinExistence type="inferred from homology"/>
<evidence type="ECO:0000259" key="2">
    <source>
        <dbReference type="PROSITE" id="PS50891"/>
    </source>
</evidence>
<dbReference type="GeneID" id="102708476"/>
<dbReference type="AlphaFoldDB" id="J3N5D4"/>